<dbReference type="InterPro" id="IPR020904">
    <property type="entry name" value="Sc_DH/Rdtase_CS"/>
</dbReference>
<dbReference type="Proteomes" id="UP001301442">
    <property type="component" value="Chromosome"/>
</dbReference>
<dbReference type="RefSeq" id="WP_348398104.1">
    <property type="nucleotide sequence ID" value="NZ_CP136600.1"/>
</dbReference>
<dbReference type="PANTHER" id="PTHR44196:SF1">
    <property type="entry name" value="DEHYDROGENASE_REDUCTASE SDR FAMILY MEMBER 7B"/>
    <property type="match status" value="1"/>
</dbReference>
<evidence type="ECO:0000313" key="5">
    <source>
        <dbReference type="Proteomes" id="UP001301442"/>
    </source>
</evidence>
<keyword evidence="2" id="KW-0560">Oxidoreductase</keyword>
<evidence type="ECO:0000256" key="2">
    <source>
        <dbReference type="ARBA" id="ARBA00023002"/>
    </source>
</evidence>
<dbReference type="EMBL" id="CP136600">
    <property type="protein sequence ID" value="WOH39337.1"/>
    <property type="molecule type" value="Genomic_DNA"/>
</dbReference>
<evidence type="ECO:0000313" key="4">
    <source>
        <dbReference type="EMBL" id="WOH39337.1"/>
    </source>
</evidence>
<dbReference type="PRINTS" id="PR00081">
    <property type="entry name" value="GDHRDH"/>
</dbReference>
<gene>
    <name evidence="4" type="ORF">RI844_08945</name>
</gene>
<dbReference type="InterPro" id="IPR002347">
    <property type="entry name" value="SDR_fam"/>
</dbReference>
<dbReference type="InterPro" id="IPR036291">
    <property type="entry name" value="NAD(P)-bd_dom_sf"/>
</dbReference>
<accession>A0ABZ0GV40</accession>
<comment type="similarity">
    <text evidence="1 3">Belongs to the short-chain dehydrogenases/reductases (SDR) family.</text>
</comment>
<sequence>MNRQNIIITGASSGLGYTMAKHFAKLGRNLILCARRIESLEQLKIELEQINSAIQISIVELDVTDHKKVFKVFQAAKEQFKDIDRVIVNAGIGKGASLGTGYFAANKETAMTNFVAALAQCEAALEIFREQNSGHLVTISSVSSQKGFRGAFNVYAATKAGLASLTEGIRIDLLKTPIKVTTIHPGYIRTEISHATKKQPFSVDADTGCKAIVKAIEKEVNVAFVPTFPWSIMRYVLPILPLSIMRKFS</sequence>
<protein>
    <submittedName>
        <fullName evidence="4">SDR family oxidoreductase</fullName>
    </submittedName>
</protein>
<dbReference type="NCBIfam" id="NF006099">
    <property type="entry name" value="PRK08251.1"/>
    <property type="match status" value="1"/>
</dbReference>
<dbReference type="PROSITE" id="PS00061">
    <property type="entry name" value="ADH_SHORT"/>
    <property type="match status" value="1"/>
</dbReference>
<reference evidence="4 5" key="1">
    <citation type="submission" date="2023-09" db="EMBL/GenBank/DDBJ databases">
        <authorList>
            <person name="Qi X."/>
        </authorList>
    </citation>
    <scope>NUCLEOTIDE SEQUENCE [LARGE SCALE GENOMIC DNA]</scope>
    <source>
        <strain evidence="4 5">S1-1</strain>
    </source>
</reference>
<name>A0ABZ0GV40_9GAMM</name>
<proteinExistence type="inferred from homology"/>
<organism evidence="4 5">
    <name type="scientific">Thalassotalea fonticola</name>
    <dbReference type="NCBI Taxonomy" id="3065649"/>
    <lineage>
        <taxon>Bacteria</taxon>
        <taxon>Pseudomonadati</taxon>
        <taxon>Pseudomonadota</taxon>
        <taxon>Gammaproteobacteria</taxon>
        <taxon>Alteromonadales</taxon>
        <taxon>Colwelliaceae</taxon>
        <taxon>Thalassotalea</taxon>
    </lineage>
</organism>
<keyword evidence="5" id="KW-1185">Reference proteome</keyword>
<evidence type="ECO:0000256" key="1">
    <source>
        <dbReference type="ARBA" id="ARBA00006484"/>
    </source>
</evidence>
<evidence type="ECO:0000256" key="3">
    <source>
        <dbReference type="RuleBase" id="RU000363"/>
    </source>
</evidence>
<dbReference type="SUPFAM" id="SSF51735">
    <property type="entry name" value="NAD(P)-binding Rossmann-fold domains"/>
    <property type="match status" value="1"/>
</dbReference>
<dbReference type="Gene3D" id="3.40.50.720">
    <property type="entry name" value="NAD(P)-binding Rossmann-like Domain"/>
    <property type="match status" value="1"/>
</dbReference>
<dbReference type="Pfam" id="PF00106">
    <property type="entry name" value="adh_short"/>
    <property type="match status" value="1"/>
</dbReference>
<dbReference type="PRINTS" id="PR00080">
    <property type="entry name" value="SDRFAMILY"/>
</dbReference>
<dbReference type="PANTHER" id="PTHR44196">
    <property type="entry name" value="DEHYDROGENASE/REDUCTASE SDR FAMILY MEMBER 7B"/>
    <property type="match status" value="1"/>
</dbReference>